<comment type="caution">
    <text evidence="2">The sequence shown here is derived from an EMBL/GenBank/DDBJ whole genome shotgun (WGS) entry which is preliminary data.</text>
</comment>
<gene>
    <name evidence="2" type="ORF">DB88DRAFT_474961</name>
</gene>
<dbReference type="Proteomes" id="UP001182556">
    <property type="component" value="Unassembled WGS sequence"/>
</dbReference>
<dbReference type="AlphaFoldDB" id="A0AAD9CUN3"/>
<proteinExistence type="predicted"/>
<protein>
    <submittedName>
        <fullName evidence="2">Uncharacterized protein</fullName>
    </submittedName>
</protein>
<evidence type="ECO:0000256" key="1">
    <source>
        <dbReference type="SAM" id="MobiDB-lite"/>
    </source>
</evidence>
<evidence type="ECO:0000313" key="2">
    <source>
        <dbReference type="EMBL" id="KAK1921845.1"/>
    </source>
</evidence>
<reference evidence="2" key="1">
    <citation type="submission" date="2023-02" db="EMBL/GenBank/DDBJ databases">
        <title>Identification and recombinant expression of a fungal hydrolase from Papiliotrema laurentii that hydrolyzes apple cutin and clears colloidal polyester polyurethane.</title>
        <authorList>
            <consortium name="DOE Joint Genome Institute"/>
            <person name="Roman V.A."/>
            <person name="Bojanowski C."/>
            <person name="Crable B.R."/>
            <person name="Wagner D.N."/>
            <person name="Hung C.S."/>
            <person name="Nadeau L.J."/>
            <person name="Schratz L."/>
            <person name="Haridas S."/>
            <person name="Pangilinan J."/>
            <person name="Lipzen A."/>
            <person name="Na H."/>
            <person name="Yan M."/>
            <person name="Ng V."/>
            <person name="Grigoriev I.V."/>
            <person name="Spatafora J.W."/>
            <person name="Barlow D."/>
            <person name="Biffinger J."/>
            <person name="Kelley-Loughnane N."/>
            <person name="Varaljay V.A."/>
            <person name="Crookes-Goodson W.J."/>
        </authorList>
    </citation>
    <scope>NUCLEOTIDE SEQUENCE</scope>
    <source>
        <strain evidence="2">5307AH</strain>
    </source>
</reference>
<keyword evidence="3" id="KW-1185">Reference proteome</keyword>
<name>A0AAD9CUN3_PAPLA</name>
<dbReference type="EMBL" id="JAODAN010000010">
    <property type="protein sequence ID" value="KAK1921845.1"/>
    <property type="molecule type" value="Genomic_DNA"/>
</dbReference>
<feature type="region of interest" description="Disordered" evidence="1">
    <location>
        <begin position="30"/>
        <end position="55"/>
    </location>
</feature>
<organism evidence="2 3">
    <name type="scientific">Papiliotrema laurentii</name>
    <name type="common">Cryptococcus laurentii</name>
    <dbReference type="NCBI Taxonomy" id="5418"/>
    <lineage>
        <taxon>Eukaryota</taxon>
        <taxon>Fungi</taxon>
        <taxon>Dikarya</taxon>
        <taxon>Basidiomycota</taxon>
        <taxon>Agaricomycotina</taxon>
        <taxon>Tremellomycetes</taxon>
        <taxon>Tremellales</taxon>
        <taxon>Rhynchogastremaceae</taxon>
        <taxon>Papiliotrema</taxon>
    </lineage>
</organism>
<sequence length="115" mass="12279">MSPSVTGGGLSIVIAAAAMNTHLTLWLGSRSEHGPTTSHTRSCHDARSTGSGSPSIAWSVNQQFRRAESTDLLEEIDKLYREITGDSGSLPGFDAGNRAGSQVWFSLQRTMGRSL</sequence>
<evidence type="ECO:0000313" key="3">
    <source>
        <dbReference type="Proteomes" id="UP001182556"/>
    </source>
</evidence>
<accession>A0AAD9CUN3</accession>